<evidence type="ECO:0000313" key="3">
    <source>
        <dbReference type="EMBL" id="PYF08755.1"/>
    </source>
</evidence>
<evidence type="ECO:0000259" key="2">
    <source>
        <dbReference type="Pfam" id="PF01266"/>
    </source>
</evidence>
<dbReference type="PANTHER" id="PTHR13847:SF281">
    <property type="entry name" value="FAD DEPENDENT OXIDOREDUCTASE DOMAIN-CONTAINING PROTEIN"/>
    <property type="match status" value="1"/>
</dbReference>
<feature type="domain" description="FAD dependent oxidoreductase" evidence="2">
    <location>
        <begin position="31"/>
        <end position="382"/>
    </location>
</feature>
<dbReference type="Proteomes" id="UP000247727">
    <property type="component" value="Unassembled WGS sequence"/>
</dbReference>
<dbReference type="SUPFAM" id="SSF51905">
    <property type="entry name" value="FAD/NAD(P)-binding domain"/>
    <property type="match status" value="1"/>
</dbReference>
<dbReference type="RefSeq" id="WP_110806405.1">
    <property type="nucleotide sequence ID" value="NZ_QJTK01000011.1"/>
</dbReference>
<keyword evidence="1" id="KW-0560">Oxidoreductase</keyword>
<reference evidence="3 4" key="1">
    <citation type="submission" date="2018-06" db="EMBL/GenBank/DDBJ databases">
        <title>Genomic Encyclopedia of Type Strains, Phase III (KMG-III): the genomes of soil and plant-associated and newly described type strains.</title>
        <authorList>
            <person name="Whitman W."/>
        </authorList>
    </citation>
    <scope>NUCLEOTIDE SEQUENCE [LARGE SCALE GENOMIC DNA]</scope>
    <source>
        <strain evidence="3 4">JA737</strain>
    </source>
</reference>
<name>A0A318U2Y9_9RHOB</name>
<dbReference type="EMBL" id="QJTK01000011">
    <property type="protein sequence ID" value="PYF08755.1"/>
    <property type="molecule type" value="Genomic_DNA"/>
</dbReference>
<dbReference type="OrthoDB" id="9806601at2"/>
<evidence type="ECO:0000313" key="4">
    <source>
        <dbReference type="Proteomes" id="UP000247727"/>
    </source>
</evidence>
<dbReference type="AlphaFoldDB" id="A0A318U2Y9"/>
<dbReference type="GO" id="GO:0016491">
    <property type="term" value="F:oxidoreductase activity"/>
    <property type="evidence" value="ECO:0007669"/>
    <property type="project" value="UniProtKB-KW"/>
</dbReference>
<sequence length="427" mass="44763">MRNDPRSHGLWEATAPQAPATVSLVGPAEADVVVIGAGFTGLSAALHLAEAGKSVLVLEADQIGFGASGRNVGLVNAGMWVMPEAMPQVLGPVYGPRLLDFLGNAPAEVFALVKRHGIDCEAMPNGTLHCAVGTTGLAEITERARQWAARGAPVELLDASETARRLGGGRYAGSLLDRRAGTIQPLAYVRGLARAALAAGAQICTETAATGVAPQGAGWRVTTPKGEVRAAWLIAATDMYTQGPNPGLRRAQVGLPYFNMATPPLPHAIRAELLPGGEGCWDTREVLSSFRMDAAGRLVFGSVGRLGMADRAIHRAWALRAMHRIFPQLSGIGFDSEWFGWIGMTADNLPRLHVLGKNALSIAGYNGRGIAPGTVFGKALAEHVCGARKIEAMPLPVSLITPASLRLLHEAGYITGAAAAHLLADRI</sequence>
<dbReference type="Pfam" id="PF01266">
    <property type="entry name" value="DAO"/>
    <property type="match status" value="1"/>
</dbReference>
<dbReference type="Gene3D" id="3.30.9.10">
    <property type="entry name" value="D-Amino Acid Oxidase, subunit A, domain 2"/>
    <property type="match status" value="1"/>
</dbReference>
<organism evidence="3 4">
    <name type="scientific">Rhodobacter viridis</name>
    <dbReference type="NCBI Taxonomy" id="1054202"/>
    <lineage>
        <taxon>Bacteria</taxon>
        <taxon>Pseudomonadati</taxon>
        <taxon>Pseudomonadota</taxon>
        <taxon>Alphaproteobacteria</taxon>
        <taxon>Rhodobacterales</taxon>
        <taxon>Rhodobacter group</taxon>
        <taxon>Rhodobacter</taxon>
    </lineage>
</organism>
<dbReference type="Gene3D" id="3.50.50.60">
    <property type="entry name" value="FAD/NAD(P)-binding domain"/>
    <property type="match status" value="1"/>
</dbReference>
<accession>A0A318U2Y9</accession>
<comment type="caution">
    <text evidence="3">The sequence shown here is derived from an EMBL/GenBank/DDBJ whole genome shotgun (WGS) entry which is preliminary data.</text>
</comment>
<dbReference type="InterPro" id="IPR036188">
    <property type="entry name" value="FAD/NAD-bd_sf"/>
</dbReference>
<proteinExistence type="predicted"/>
<protein>
    <submittedName>
        <fullName evidence="3">Glycine/D-amino acid oxidase-like deaminating enzyme</fullName>
    </submittedName>
</protein>
<keyword evidence="4" id="KW-1185">Reference proteome</keyword>
<dbReference type="InterPro" id="IPR006076">
    <property type="entry name" value="FAD-dep_OxRdtase"/>
</dbReference>
<gene>
    <name evidence="3" type="ORF">C8J30_11184</name>
</gene>
<dbReference type="PANTHER" id="PTHR13847">
    <property type="entry name" value="SARCOSINE DEHYDROGENASE-RELATED"/>
    <property type="match status" value="1"/>
</dbReference>
<dbReference type="GO" id="GO:0005737">
    <property type="term" value="C:cytoplasm"/>
    <property type="evidence" value="ECO:0007669"/>
    <property type="project" value="TreeGrafter"/>
</dbReference>
<evidence type="ECO:0000256" key="1">
    <source>
        <dbReference type="ARBA" id="ARBA00023002"/>
    </source>
</evidence>